<proteinExistence type="predicted"/>
<organism evidence="1 2">
    <name type="scientific">Parascaris univalens</name>
    <name type="common">Nematode worm</name>
    <dbReference type="NCBI Taxonomy" id="6257"/>
    <lineage>
        <taxon>Eukaryota</taxon>
        <taxon>Metazoa</taxon>
        <taxon>Ecdysozoa</taxon>
        <taxon>Nematoda</taxon>
        <taxon>Chromadorea</taxon>
        <taxon>Rhabditida</taxon>
        <taxon>Spirurina</taxon>
        <taxon>Ascaridomorpha</taxon>
        <taxon>Ascaridoidea</taxon>
        <taxon>Ascarididae</taxon>
        <taxon>Parascaris</taxon>
    </lineage>
</organism>
<dbReference type="AlphaFoldDB" id="A0A915AM17"/>
<dbReference type="Proteomes" id="UP000887569">
    <property type="component" value="Unplaced"/>
</dbReference>
<sequence length="127" mass="14996">MEGKLLFSDSNIKNSCFVVQNPSIRAQSMNVAARCELCVSWKVLRIAQELTHLLHYHLLIRLARVTGKQVRNTVAEKWIVKRFNRKLLSKKASSTNKEFPPPSRICMTDLYWCRIQIPFYMRYRAFF</sequence>
<reference evidence="2" key="1">
    <citation type="submission" date="2022-11" db="UniProtKB">
        <authorList>
            <consortium name="WormBaseParasite"/>
        </authorList>
    </citation>
    <scope>IDENTIFICATION</scope>
</reference>
<evidence type="ECO:0000313" key="1">
    <source>
        <dbReference type="Proteomes" id="UP000887569"/>
    </source>
</evidence>
<dbReference type="WBParaSite" id="PgR011_g088_t01">
    <property type="protein sequence ID" value="PgR011_g088_t01"/>
    <property type="gene ID" value="PgR011_g088"/>
</dbReference>
<protein>
    <submittedName>
        <fullName evidence="2">Uncharacterized protein</fullName>
    </submittedName>
</protein>
<name>A0A915AM17_PARUN</name>
<keyword evidence="1" id="KW-1185">Reference proteome</keyword>
<evidence type="ECO:0000313" key="2">
    <source>
        <dbReference type="WBParaSite" id="PgR011_g088_t01"/>
    </source>
</evidence>
<accession>A0A915AM17</accession>